<dbReference type="Pfam" id="PF02452">
    <property type="entry name" value="PemK_toxin"/>
    <property type="match status" value="1"/>
</dbReference>
<dbReference type="SUPFAM" id="SSF50118">
    <property type="entry name" value="Cell growth inhibitor/plasmid maintenance toxic component"/>
    <property type="match status" value="1"/>
</dbReference>
<dbReference type="GO" id="GO:0016075">
    <property type="term" value="P:rRNA catabolic process"/>
    <property type="evidence" value="ECO:0007669"/>
    <property type="project" value="TreeGrafter"/>
</dbReference>
<gene>
    <name evidence="1" type="ORF">OMM_11169</name>
</gene>
<dbReference type="EMBL" id="ATBP01001197">
    <property type="protein sequence ID" value="ETR67824.1"/>
    <property type="molecule type" value="Genomic_DNA"/>
</dbReference>
<dbReference type="InterPro" id="IPR003477">
    <property type="entry name" value="PemK-like"/>
</dbReference>
<dbReference type="AlphaFoldDB" id="A0A1V1NZ35"/>
<reference evidence="2" key="1">
    <citation type="submission" date="2012-11" db="EMBL/GenBank/DDBJ databases">
        <authorList>
            <person name="Lucero-Rivera Y.E."/>
            <person name="Tovar-Ramirez D."/>
        </authorList>
    </citation>
    <scope>NUCLEOTIDE SEQUENCE [LARGE SCALE GENOMIC DNA]</scope>
    <source>
        <strain evidence="2">Araruama</strain>
    </source>
</reference>
<dbReference type="PANTHER" id="PTHR33988:SF2">
    <property type="entry name" value="ENDORIBONUCLEASE MAZF"/>
    <property type="match status" value="1"/>
</dbReference>
<protein>
    <submittedName>
        <fullName evidence="1">PemK-like protein</fullName>
    </submittedName>
</protein>
<sequence length="147" mass="17136">MLSWKIKPINCYPIISKMSMKDRCGKLETFQMNIKRGEIWLVTLDPMISTEMRNTRPVVVISSNALAILPMRLVAPVTGWKDIFENNLWHIKIVPDRKNKLDRLSAVDLFQIRCMETKQFINRIGMIPHYTMKDIAKAAALLIEYEK</sequence>
<proteinExistence type="predicted"/>
<evidence type="ECO:0000313" key="2">
    <source>
        <dbReference type="Proteomes" id="UP000189670"/>
    </source>
</evidence>
<evidence type="ECO:0000313" key="1">
    <source>
        <dbReference type="EMBL" id="ETR67824.1"/>
    </source>
</evidence>
<dbReference type="InterPro" id="IPR011067">
    <property type="entry name" value="Plasmid_toxin/cell-grow_inhib"/>
</dbReference>
<name>A0A1V1NZ35_9BACT</name>
<dbReference type="GO" id="GO:0003677">
    <property type="term" value="F:DNA binding"/>
    <property type="evidence" value="ECO:0007669"/>
    <property type="project" value="InterPro"/>
</dbReference>
<organism evidence="1 2">
    <name type="scientific">Candidatus Magnetoglobus multicellularis str. Araruama</name>
    <dbReference type="NCBI Taxonomy" id="890399"/>
    <lineage>
        <taxon>Bacteria</taxon>
        <taxon>Pseudomonadati</taxon>
        <taxon>Thermodesulfobacteriota</taxon>
        <taxon>Desulfobacteria</taxon>
        <taxon>Desulfobacterales</taxon>
        <taxon>Desulfobacteraceae</taxon>
        <taxon>Candidatus Magnetoglobus</taxon>
    </lineage>
</organism>
<accession>A0A1V1NZ35</accession>
<dbReference type="Proteomes" id="UP000189670">
    <property type="component" value="Unassembled WGS sequence"/>
</dbReference>
<comment type="caution">
    <text evidence="1">The sequence shown here is derived from an EMBL/GenBank/DDBJ whole genome shotgun (WGS) entry which is preliminary data.</text>
</comment>
<dbReference type="PANTHER" id="PTHR33988">
    <property type="entry name" value="ENDORIBONUCLEASE MAZF-RELATED"/>
    <property type="match status" value="1"/>
</dbReference>
<dbReference type="Gene3D" id="2.30.30.110">
    <property type="match status" value="1"/>
</dbReference>
<dbReference type="GO" id="GO:0004521">
    <property type="term" value="F:RNA endonuclease activity"/>
    <property type="evidence" value="ECO:0007669"/>
    <property type="project" value="TreeGrafter"/>
</dbReference>
<dbReference type="GO" id="GO:0006402">
    <property type="term" value="P:mRNA catabolic process"/>
    <property type="evidence" value="ECO:0007669"/>
    <property type="project" value="TreeGrafter"/>
</dbReference>